<evidence type="ECO:0000256" key="1">
    <source>
        <dbReference type="SAM" id="SignalP"/>
    </source>
</evidence>
<name>A0A814AHL9_9BILA</name>
<reference evidence="2" key="1">
    <citation type="submission" date="2021-02" db="EMBL/GenBank/DDBJ databases">
        <authorList>
            <person name="Nowell W R."/>
        </authorList>
    </citation>
    <scope>NUCLEOTIDE SEQUENCE</scope>
    <source>
        <strain evidence="2">Ploen Becks lab</strain>
    </source>
</reference>
<gene>
    <name evidence="2" type="ORF">OXX778_LOCUS12022</name>
</gene>
<evidence type="ECO:0000313" key="2">
    <source>
        <dbReference type="EMBL" id="CAF0913404.1"/>
    </source>
</evidence>
<dbReference type="InterPro" id="IPR036322">
    <property type="entry name" value="WD40_repeat_dom_sf"/>
</dbReference>
<keyword evidence="3" id="KW-1185">Reference proteome</keyword>
<feature type="non-terminal residue" evidence="2">
    <location>
        <position position="254"/>
    </location>
</feature>
<dbReference type="OrthoDB" id="10237255at2759"/>
<protein>
    <submittedName>
        <fullName evidence="2">Uncharacterized protein</fullName>
    </submittedName>
</protein>
<dbReference type="Gene3D" id="2.130.10.10">
    <property type="entry name" value="YVTN repeat-like/Quinoprotein amine dehydrogenase"/>
    <property type="match status" value="1"/>
</dbReference>
<dbReference type="EMBL" id="CAJNOC010002115">
    <property type="protein sequence ID" value="CAF0913404.1"/>
    <property type="molecule type" value="Genomic_DNA"/>
</dbReference>
<dbReference type="InterPro" id="IPR015943">
    <property type="entry name" value="WD40/YVTN_repeat-like_dom_sf"/>
</dbReference>
<dbReference type="SUPFAM" id="SSF50978">
    <property type="entry name" value="WD40 repeat-like"/>
    <property type="match status" value="1"/>
</dbReference>
<sequence length="254" mass="29269">MQFFLIFLTLLAYSRAQYFAFYYDDDYIVLWNKSASYMKNFYNKKSKIHSLIYDPDVNFIYGGSDKKEITRYSLETNTFSPISSESKTVYEVGKINKTHLVCCYEDGISIRPINGGTSFRIFTSSQFGKLRAMKLLDQEQKILLGSEDQKALILYCIIQNNILINLPLASNILAIDTLDKNFIVTECYGDFVCLHSLISNNTEFSLLKKIKLKTKIFAIKIINEKYILLGGEKIFALWNLTTNRALGLTKTDYK</sequence>
<comment type="caution">
    <text evidence="2">The sequence shown here is derived from an EMBL/GenBank/DDBJ whole genome shotgun (WGS) entry which is preliminary data.</text>
</comment>
<organism evidence="2 3">
    <name type="scientific">Brachionus calyciflorus</name>
    <dbReference type="NCBI Taxonomy" id="104777"/>
    <lineage>
        <taxon>Eukaryota</taxon>
        <taxon>Metazoa</taxon>
        <taxon>Spiralia</taxon>
        <taxon>Gnathifera</taxon>
        <taxon>Rotifera</taxon>
        <taxon>Eurotatoria</taxon>
        <taxon>Monogononta</taxon>
        <taxon>Pseudotrocha</taxon>
        <taxon>Ploima</taxon>
        <taxon>Brachionidae</taxon>
        <taxon>Brachionus</taxon>
    </lineage>
</organism>
<evidence type="ECO:0000313" key="3">
    <source>
        <dbReference type="Proteomes" id="UP000663879"/>
    </source>
</evidence>
<feature type="signal peptide" evidence="1">
    <location>
        <begin position="1"/>
        <end position="16"/>
    </location>
</feature>
<feature type="chain" id="PRO_5032733817" evidence="1">
    <location>
        <begin position="17"/>
        <end position="254"/>
    </location>
</feature>
<accession>A0A814AHL9</accession>
<keyword evidence="1" id="KW-0732">Signal</keyword>
<dbReference type="AlphaFoldDB" id="A0A814AHL9"/>
<proteinExistence type="predicted"/>
<dbReference type="Proteomes" id="UP000663879">
    <property type="component" value="Unassembled WGS sequence"/>
</dbReference>